<evidence type="ECO:0000313" key="2">
    <source>
        <dbReference type="Proteomes" id="UP000029641"/>
    </source>
</evidence>
<dbReference type="SUPFAM" id="SSF143631">
    <property type="entry name" value="ApbE-like"/>
    <property type="match status" value="1"/>
</dbReference>
<dbReference type="InterPro" id="IPR003374">
    <property type="entry name" value="ApbE-like_sf"/>
</dbReference>
<gene>
    <name evidence="1" type="ORF">JCM19301_1161</name>
</gene>
<reference evidence="1 2" key="1">
    <citation type="journal article" date="2014" name="Genome Announc.">
        <title>Draft Genome Sequence of Marine Flavobacterium Jejuia pallidilutea Strain 11shimoA1 and Pigmentation Mutants.</title>
        <authorList>
            <person name="Takatani N."/>
            <person name="Nakanishi M."/>
            <person name="Meirelles P."/>
            <person name="Mino S."/>
            <person name="Suda W."/>
            <person name="Oshima K."/>
            <person name="Hattori M."/>
            <person name="Ohkuma M."/>
            <person name="Hosokawa M."/>
            <person name="Miyashita K."/>
            <person name="Thompson F.L."/>
            <person name="Niwa A."/>
            <person name="Sawabe T."/>
            <person name="Sawabe T."/>
        </authorList>
    </citation>
    <scope>NUCLEOTIDE SEQUENCE [LARGE SCALE GENOMIC DNA]</scope>
    <source>
        <strain evidence="1 2">JCM 19301</strain>
    </source>
</reference>
<dbReference type="Proteomes" id="UP000029641">
    <property type="component" value="Unassembled WGS sequence"/>
</dbReference>
<sequence length="51" mass="5725">MVADGYATAFQAMGIEKVSAFLTQHPELKVFFIFENDNNELETLSLNGFPE</sequence>
<keyword evidence="1" id="KW-0449">Lipoprotein</keyword>
<dbReference type="EMBL" id="BBNR01000016">
    <property type="protein sequence ID" value="GAL68064.1"/>
    <property type="molecule type" value="Genomic_DNA"/>
</dbReference>
<proteinExistence type="predicted"/>
<dbReference type="Gene3D" id="3.10.520.10">
    <property type="entry name" value="ApbE-like domains"/>
    <property type="match status" value="1"/>
</dbReference>
<organism evidence="1 2">
    <name type="scientific">Jejuia pallidilutea</name>
    <dbReference type="NCBI Taxonomy" id="504487"/>
    <lineage>
        <taxon>Bacteria</taxon>
        <taxon>Pseudomonadati</taxon>
        <taxon>Bacteroidota</taxon>
        <taxon>Flavobacteriia</taxon>
        <taxon>Flavobacteriales</taxon>
        <taxon>Flavobacteriaceae</taxon>
        <taxon>Jejuia</taxon>
    </lineage>
</organism>
<protein>
    <submittedName>
        <fullName evidence="1">Thiamin biosynthesis lipoprotein ApbE</fullName>
    </submittedName>
</protein>
<accession>A0A090VXT4</accession>
<evidence type="ECO:0000313" key="1">
    <source>
        <dbReference type="EMBL" id="GAL68064.1"/>
    </source>
</evidence>
<name>A0A090VXT4_9FLAO</name>
<comment type="caution">
    <text evidence="1">The sequence shown here is derived from an EMBL/GenBank/DDBJ whole genome shotgun (WGS) entry which is preliminary data.</text>
</comment>
<dbReference type="AlphaFoldDB" id="A0A090VXT4"/>